<gene>
    <name evidence="1" type="ORF">SAMN02745823_03814</name>
</gene>
<proteinExistence type="predicted"/>
<keyword evidence="2" id="KW-1185">Reference proteome</keyword>
<dbReference type="Proteomes" id="UP000183995">
    <property type="component" value="Unassembled WGS sequence"/>
</dbReference>
<accession>A0A1M5ZIZ7</accession>
<protein>
    <submittedName>
        <fullName evidence="1">Uncharacterized protein</fullName>
    </submittedName>
</protein>
<evidence type="ECO:0000313" key="1">
    <source>
        <dbReference type="EMBL" id="SHI24206.1"/>
    </source>
</evidence>
<sequence length="58" mass="6383">MAWVIVSDIEKAKKEQGLAAAQDRYRAWFVNMALFAMYKAAVDSTLTLDGNADCIVTA</sequence>
<organism evidence="1 2">
    <name type="scientific">Sporobacter termitidis DSM 10068</name>
    <dbReference type="NCBI Taxonomy" id="1123282"/>
    <lineage>
        <taxon>Bacteria</taxon>
        <taxon>Bacillati</taxon>
        <taxon>Bacillota</taxon>
        <taxon>Clostridia</taxon>
        <taxon>Eubacteriales</taxon>
        <taxon>Oscillospiraceae</taxon>
        <taxon>Sporobacter</taxon>
    </lineage>
</organism>
<dbReference type="EMBL" id="FQXV01000023">
    <property type="protein sequence ID" value="SHI24206.1"/>
    <property type="molecule type" value="Genomic_DNA"/>
</dbReference>
<dbReference type="RefSeq" id="WP_159435485.1">
    <property type="nucleotide sequence ID" value="NZ_FQXV01000023.1"/>
</dbReference>
<dbReference type="STRING" id="1123282.SAMN02745823_03814"/>
<dbReference type="AlphaFoldDB" id="A0A1M5ZIZ7"/>
<evidence type="ECO:0000313" key="2">
    <source>
        <dbReference type="Proteomes" id="UP000183995"/>
    </source>
</evidence>
<name>A0A1M5ZIZ7_9FIRM</name>
<reference evidence="1 2" key="1">
    <citation type="submission" date="2016-11" db="EMBL/GenBank/DDBJ databases">
        <authorList>
            <person name="Jaros S."/>
            <person name="Januszkiewicz K."/>
            <person name="Wedrychowicz H."/>
        </authorList>
    </citation>
    <scope>NUCLEOTIDE SEQUENCE [LARGE SCALE GENOMIC DNA]</scope>
    <source>
        <strain evidence="1 2">DSM 10068</strain>
    </source>
</reference>
<dbReference type="OrthoDB" id="2062267at2"/>